<keyword evidence="1 2" id="KW-0732">Signal</keyword>
<dbReference type="NCBIfam" id="TIGR04183">
    <property type="entry name" value="Por_Secre_tail"/>
    <property type="match status" value="1"/>
</dbReference>
<protein>
    <submittedName>
        <fullName evidence="4">T9SS type A sorting domain-containing protein</fullName>
    </submittedName>
</protein>
<dbReference type="Pfam" id="PF18962">
    <property type="entry name" value="Por_Secre_tail"/>
    <property type="match status" value="1"/>
</dbReference>
<name>A0A7H0VEZ7_9FLAO</name>
<evidence type="ECO:0000256" key="2">
    <source>
        <dbReference type="SAM" id="SignalP"/>
    </source>
</evidence>
<feature type="chain" id="PRO_5028880169" evidence="2">
    <location>
        <begin position="20"/>
        <end position="542"/>
    </location>
</feature>
<feature type="domain" description="Secretion system C-terminal sorting" evidence="3">
    <location>
        <begin position="470"/>
        <end position="534"/>
    </location>
</feature>
<feature type="signal peptide" evidence="2">
    <location>
        <begin position="1"/>
        <end position="19"/>
    </location>
</feature>
<organism evidence="4 5">
    <name type="scientific">Croceimicrobium hydrocarbonivorans</name>
    <dbReference type="NCBI Taxonomy" id="2761580"/>
    <lineage>
        <taxon>Bacteria</taxon>
        <taxon>Pseudomonadati</taxon>
        <taxon>Bacteroidota</taxon>
        <taxon>Flavobacteriia</taxon>
        <taxon>Flavobacteriales</taxon>
        <taxon>Owenweeksiaceae</taxon>
        <taxon>Croceimicrobium</taxon>
    </lineage>
</organism>
<sequence length="542" mass="61136">MHKFYLTLCSSFIALGMYAQSSATFDLNNIECGLSPNGGLFQDDNYWGDFKIKNAQGKAVLFAGHLWLAGFTNDTLRTAVQEYQLYNDPDYSQTDFRFGPIANDYSSVDYQNTYGKVWKMSKSMIDHHIQHSQDPGYSPLTEILEWPAHGDTSNGEAWLLAPFADLNGNKVYEPLSGEYPIIRGDQSLYCIFNDEARYNPRSDLSSLGVEVHLELYGFDPTALVLAENAVFLNYKIINRSNRDIDSLYAGQWYDSDLGFSFDDICGSDSSLALSYTYNADSLDEGIFGFGFNPPAVGFSMLQGSVAGAMYYNNIGNFMGPIETTDPQIQQHWLNYLNNRWQNGKALHIENPSGLYDPANGDGYEPVSSNPVTNWAFEDSHNWYCSPLETTDKRQLLNHEMVKLESGDSLCFDMMINYARDFMDMNPWAAVSKLKFEQQSLATFWSNQNFRCQTGPILSLEKPNTSLNLKVYPNPVQNIVKLDWENSTELKYQILNSQGQAILKGQLSSSKQQIELNSLSQGVYFLLVENAQGLTQSIKLLKS</sequence>
<evidence type="ECO:0000256" key="1">
    <source>
        <dbReference type="ARBA" id="ARBA00022729"/>
    </source>
</evidence>
<gene>
    <name evidence="4" type="ORF">H4K34_00210</name>
</gene>
<evidence type="ECO:0000259" key="3">
    <source>
        <dbReference type="Pfam" id="PF18962"/>
    </source>
</evidence>
<dbReference type="AlphaFoldDB" id="A0A7H0VEZ7"/>
<dbReference type="Proteomes" id="UP000516305">
    <property type="component" value="Chromosome"/>
</dbReference>
<reference evidence="4 5" key="1">
    <citation type="submission" date="2020-08" db="EMBL/GenBank/DDBJ databases">
        <title>Croceimicrobium hydrocarbonivorans gen. nov., sp. nov., a novel marine bacterium isolated from a bacterial consortium that degrades polyethylene terephthalate.</title>
        <authorList>
            <person name="Liu R."/>
        </authorList>
    </citation>
    <scope>NUCLEOTIDE SEQUENCE [LARGE SCALE GENOMIC DNA]</scope>
    <source>
        <strain evidence="4 5">A20-9</strain>
    </source>
</reference>
<keyword evidence="5" id="KW-1185">Reference proteome</keyword>
<dbReference type="EMBL" id="CP060139">
    <property type="protein sequence ID" value="QNR24295.1"/>
    <property type="molecule type" value="Genomic_DNA"/>
</dbReference>
<proteinExistence type="predicted"/>
<evidence type="ECO:0000313" key="5">
    <source>
        <dbReference type="Proteomes" id="UP000516305"/>
    </source>
</evidence>
<dbReference type="KEGG" id="chyd:H4K34_00210"/>
<dbReference type="RefSeq" id="WP_210758822.1">
    <property type="nucleotide sequence ID" value="NZ_CP060139.1"/>
</dbReference>
<accession>A0A7H0VEZ7</accession>
<dbReference type="InterPro" id="IPR026444">
    <property type="entry name" value="Secre_tail"/>
</dbReference>
<evidence type="ECO:0000313" key="4">
    <source>
        <dbReference type="EMBL" id="QNR24295.1"/>
    </source>
</evidence>